<dbReference type="Pfam" id="PF11305">
    <property type="entry name" value="DUF3107"/>
    <property type="match status" value="1"/>
</dbReference>
<dbReference type="EMBL" id="VKAC01000009">
    <property type="protein sequence ID" value="TXR55239.1"/>
    <property type="molecule type" value="Genomic_DNA"/>
</dbReference>
<protein>
    <submittedName>
        <fullName evidence="1">DUF3107 domain-containing protein</fullName>
    </submittedName>
</protein>
<dbReference type="Proteomes" id="UP000321234">
    <property type="component" value="Unassembled WGS sequence"/>
</dbReference>
<keyword evidence="2" id="KW-1185">Reference proteome</keyword>
<gene>
    <name evidence="1" type="ORF">FMM08_15280</name>
</gene>
<name>A0A5C8ZD77_9ACTN</name>
<dbReference type="RefSeq" id="WP_147927246.1">
    <property type="nucleotide sequence ID" value="NZ_VKAC01000009.1"/>
</dbReference>
<dbReference type="AlphaFoldDB" id="A0A5C8ZD77"/>
<proteinExistence type="predicted"/>
<reference evidence="1 2" key="1">
    <citation type="submission" date="2019-07" db="EMBL/GenBank/DDBJ databases">
        <title>Quadrisphaera sp. strain DD2A genome sequencing and assembly.</title>
        <authorList>
            <person name="Kim I."/>
        </authorList>
    </citation>
    <scope>NUCLEOTIDE SEQUENCE [LARGE SCALE GENOMIC DNA]</scope>
    <source>
        <strain evidence="1 2">DD2A</strain>
    </source>
</reference>
<dbReference type="InterPro" id="IPR021456">
    <property type="entry name" value="DUF3107"/>
</dbReference>
<organism evidence="1 2">
    <name type="scientific">Quadrisphaera setariae</name>
    <dbReference type="NCBI Taxonomy" id="2593304"/>
    <lineage>
        <taxon>Bacteria</taxon>
        <taxon>Bacillati</taxon>
        <taxon>Actinomycetota</taxon>
        <taxon>Actinomycetes</taxon>
        <taxon>Kineosporiales</taxon>
        <taxon>Kineosporiaceae</taxon>
        <taxon>Quadrisphaera</taxon>
    </lineage>
</organism>
<evidence type="ECO:0000313" key="1">
    <source>
        <dbReference type="EMBL" id="TXR55239.1"/>
    </source>
</evidence>
<accession>A0A5C8ZD77</accession>
<evidence type="ECO:0000313" key="2">
    <source>
        <dbReference type="Proteomes" id="UP000321234"/>
    </source>
</evidence>
<sequence>MEIRIGVQNSPREVVLESNDSVADVSAAVSAALKGGTTLTLKDERGRTVLVPGAAIAFVEIGSEEKRGVGFGAL</sequence>
<dbReference type="OrthoDB" id="3268468at2"/>
<comment type="caution">
    <text evidence="1">The sequence shown here is derived from an EMBL/GenBank/DDBJ whole genome shotgun (WGS) entry which is preliminary data.</text>
</comment>